<sequence length="271" mass="29349">MRLAKANHLIIVHIAQSADAADNGMNVADGLDDVTSADLALGADHGGALADAAEGLGQKEIVLVDVLVICTSTKWNTVREKAPERPRLLAKAPEGAQNQISIGHDPVTKGLLETPPTIGQDIEHLSKDDAKQQFFRILRTPPYGNSVFFSVWKIDDPIGYKDDSLENVKRNEIKVIDLLVSYQRGGKIGLFDGAGVGKTGFIMELMINNIGKGIQAWALESLASWWLTLGFYILGQSTSTPLATRVAQVDASDKTRKRSNASTSMLKLDKE</sequence>
<organism evidence="1 2">
    <name type="scientific">Zingiber officinale</name>
    <name type="common">Ginger</name>
    <name type="synonym">Amomum zingiber</name>
    <dbReference type="NCBI Taxonomy" id="94328"/>
    <lineage>
        <taxon>Eukaryota</taxon>
        <taxon>Viridiplantae</taxon>
        <taxon>Streptophyta</taxon>
        <taxon>Embryophyta</taxon>
        <taxon>Tracheophyta</taxon>
        <taxon>Spermatophyta</taxon>
        <taxon>Magnoliopsida</taxon>
        <taxon>Liliopsida</taxon>
        <taxon>Zingiberales</taxon>
        <taxon>Zingiberaceae</taxon>
        <taxon>Zingiber</taxon>
    </lineage>
</organism>
<reference evidence="1 2" key="1">
    <citation type="submission" date="2020-08" db="EMBL/GenBank/DDBJ databases">
        <title>Plant Genome Project.</title>
        <authorList>
            <person name="Zhang R.-G."/>
        </authorList>
    </citation>
    <scope>NUCLEOTIDE SEQUENCE [LARGE SCALE GENOMIC DNA]</scope>
    <source>
        <tissue evidence="1">Rhizome</tissue>
    </source>
</reference>
<dbReference type="Proteomes" id="UP000734854">
    <property type="component" value="Unassembled WGS sequence"/>
</dbReference>
<dbReference type="InterPro" id="IPR027417">
    <property type="entry name" value="P-loop_NTPase"/>
</dbReference>
<protein>
    <submittedName>
        <fullName evidence="1">Uncharacterized protein</fullName>
    </submittedName>
</protein>
<accession>A0A8J5BXJ0</accession>
<dbReference type="SUPFAM" id="SSF52540">
    <property type="entry name" value="P-loop containing nucleoside triphosphate hydrolases"/>
    <property type="match status" value="1"/>
</dbReference>
<keyword evidence="2" id="KW-1185">Reference proteome</keyword>
<gene>
    <name evidence="1" type="ORF">ZIOFF_072634</name>
</gene>
<evidence type="ECO:0000313" key="1">
    <source>
        <dbReference type="EMBL" id="KAG6468068.1"/>
    </source>
</evidence>
<proteinExistence type="predicted"/>
<name>A0A8J5BXJ0_ZINOF</name>
<dbReference type="EMBL" id="JACMSC010000022">
    <property type="protein sequence ID" value="KAG6468068.1"/>
    <property type="molecule type" value="Genomic_DNA"/>
</dbReference>
<dbReference type="AlphaFoldDB" id="A0A8J5BXJ0"/>
<evidence type="ECO:0000313" key="2">
    <source>
        <dbReference type="Proteomes" id="UP000734854"/>
    </source>
</evidence>
<dbReference type="Gene3D" id="3.40.50.300">
    <property type="entry name" value="P-loop containing nucleotide triphosphate hydrolases"/>
    <property type="match status" value="1"/>
</dbReference>
<comment type="caution">
    <text evidence="1">The sequence shown here is derived from an EMBL/GenBank/DDBJ whole genome shotgun (WGS) entry which is preliminary data.</text>
</comment>